<sequence>MFNSKNRMLDKLITDISLLKPINSNIKIDNSTLEKFKSIYMRLDIGKSSFQEITKLVLNSVIQMSSLDLILKDKEQKLDYISKEIVNLMDNISNASEISTQISEEVSAAHFDMTQAIGNLSSNSDILLESSKKNETELVDIKVFSDMAINHSKGMKEDMSNLINVIKNVQGVINAIEGISEQTNLLALNASIEAARAGESGKGFAVVAEEIRKLSDETKTLTSSMSDFMSAIESASNKSTNSVDSTVESLEMVNKKLDSVVKTSNDNKENINNITEAISLVATNSEEINSSMDEVTSSIRTLDKDVDKLNHNTTMLKEISTSLSNVISPVSLMEEELDKASTIIGNLVNDRYYMITNRLFIETINQAINAHENWLKTLENIIITKEIIPLQVNEHKCGFGHFYYSMKPKNKEILEIWMNIENKHNDFHKFGKDIISRLKTNISDNEVNKIYSKAEKLSVELINDFKDIIKIAEKLETFDKNVYEE</sequence>
<evidence type="ECO:0000259" key="3">
    <source>
        <dbReference type="PROSITE" id="PS50111"/>
    </source>
</evidence>
<accession>A0ABS7ATN4</accession>
<dbReference type="Pfam" id="PF13682">
    <property type="entry name" value="CZB"/>
    <property type="match status" value="1"/>
</dbReference>
<comment type="caution">
    <text evidence="4">The sequence shown here is derived from an EMBL/GenBank/DDBJ whole genome shotgun (WGS) entry which is preliminary data.</text>
</comment>
<dbReference type="Pfam" id="PF00015">
    <property type="entry name" value="MCPsignal"/>
    <property type="match status" value="1"/>
</dbReference>
<dbReference type="SMART" id="SM00283">
    <property type="entry name" value="MA"/>
    <property type="match status" value="1"/>
</dbReference>
<feature type="domain" description="Methyl-accepting transducer" evidence="3">
    <location>
        <begin position="74"/>
        <end position="303"/>
    </location>
</feature>
<dbReference type="Gene3D" id="1.10.287.950">
    <property type="entry name" value="Methyl-accepting chemotaxis protein"/>
    <property type="match status" value="1"/>
</dbReference>
<dbReference type="PROSITE" id="PS50111">
    <property type="entry name" value="CHEMOTAXIS_TRANSDUC_2"/>
    <property type="match status" value="1"/>
</dbReference>
<dbReference type="SUPFAM" id="SSF58104">
    <property type="entry name" value="Methyl-accepting chemotaxis protein (MCP) signaling domain"/>
    <property type="match status" value="1"/>
</dbReference>
<gene>
    <name evidence="4" type="ORF">KYD98_13265</name>
</gene>
<evidence type="ECO:0000313" key="4">
    <source>
        <dbReference type="EMBL" id="MBW6411061.1"/>
    </source>
</evidence>
<protein>
    <submittedName>
        <fullName evidence="4">CZB domain-containing protein</fullName>
    </submittedName>
</protein>
<evidence type="ECO:0000256" key="2">
    <source>
        <dbReference type="PROSITE-ProRule" id="PRU00284"/>
    </source>
</evidence>
<dbReference type="Gene3D" id="1.20.120.30">
    <property type="entry name" value="Aspartate receptor, ligand-binding domain"/>
    <property type="match status" value="1"/>
</dbReference>
<proteinExistence type="predicted"/>
<dbReference type="EMBL" id="JAHXPT010000011">
    <property type="protein sequence ID" value="MBW6411061.1"/>
    <property type="molecule type" value="Genomic_DNA"/>
</dbReference>
<dbReference type="InterPro" id="IPR025991">
    <property type="entry name" value="Chemoreceptor_zinc-bind_dom"/>
</dbReference>
<dbReference type="RefSeq" id="WP_219780525.1">
    <property type="nucleotide sequence ID" value="NZ_JAHXPT010000011.1"/>
</dbReference>
<keyword evidence="1 2" id="KW-0807">Transducer</keyword>
<organism evidence="4 5">
    <name type="scientific">Clostridium weizhouense</name>
    <dbReference type="NCBI Taxonomy" id="2859781"/>
    <lineage>
        <taxon>Bacteria</taxon>
        <taxon>Bacillati</taxon>
        <taxon>Bacillota</taxon>
        <taxon>Clostridia</taxon>
        <taxon>Eubacteriales</taxon>
        <taxon>Clostridiaceae</taxon>
        <taxon>Clostridium</taxon>
    </lineage>
</organism>
<name>A0ABS7ATN4_9CLOT</name>
<keyword evidence="5" id="KW-1185">Reference proteome</keyword>
<evidence type="ECO:0000256" key="1">
    <source>
        <dbReference type="ARBA" id="ARBA00023224"/>
    </source>
</evidence>
<evidence type="ECO:0000313" key="5">
    <source>
        <dbReference type="Proteomes" id="UP001519921"/>
    </source>
</evidence>
<reference evidence="4 5" key="1">
    <citation type="submission" date="2021-07" db="EMBL/GenBank/DDBJ databases">
        <title>Clostridium weizhouense sp. nov., an anaerobic bacterium isolated from activated sludge of Petroleum wastewater.</title>
        <authorList>
            <person name="Li Q."/>
        </authorList>
    </citation>
    <scope>NUCLEOTIDE SEQUENCE [LARGE SCALE GENOMIC DNA]</scope>
    <source>
        <strain evidence="4 5">YB-6</strain>
    </source>
</reference>
<dbReference type="PANTHER" id="PTHR32089:SF112">
    <property type="entry name" value="LYSOZYME-LIKE PROTEIN-RELATED"/>
    <property type="match status" value="1"/>
</dbReference>
<dbReference type="InterPro" id="IPR004089">
    <property type="entry name" value="MCPsignal_dom"/>
</dbReference>
<dbReference type="PANTHER" id="PTHR32089">
    <property type="entry name" value="METHYL-ACCEPTING CHEMOTAXIS PROTEIN MCPB"/>
    <property type="match status" value="1"/>
</dbReference>
<dbReference type="Proteomes" id="UP001519921">
    <property type="component" value="Unassembled WGS sequence"/>
</dbReference>